<keyword evidence="5 7" id="KW-0408">Iron</keyword>
<dbReference type="eggNOG" id="KOG0157">
    <property type="taxonomic scope" value="Eukaryota"/>
</dbReference>
<evidence type="ECO:0000256" key="1">
    <source>
        <dbReference type="ARBA" id="ARBA00010617"/>
    </source>
</evidence>
<dbReference type="InterPro" id="IPR017972">
    <property type="entry name" value="Cyt_P450_CS"/>
</dbReference>
<dbReference type="Proteomes" id="UP000001514">
    <property type="component" value="Unassembled WGS sequence"/>
</dbReference>
<dbReference type="Gramene" id="EFJ15628">
    <property type="protein sequence ID" value="EFJ15628"/>
    <property type="gene ID" value="SELMODRAFT_234244"/>
</dbReference>
<keyword evidence="2 7" id="KW-0349">Heme</keyword>
<dbReference type="AlphaFoldDB" id="D8SJ87"/>
<dbReference type="STRING" id="88036.D8SJ87"/>
<organism evidence="10">
    <name type="scientific">Selaginella moellendorffii</name>
    <name type="common">Spikemoss</name>
    <dbReference type="NCBI Taxonomy" id="88036"/>
    <lineage>
        <taxon>Eukaryota</taxon>
        <taxon>Viridiplantae</taxon>
        <taxon>Streptophyta</taxon>
        <taxon>Embryophyta</taxon>
        <taxon>Tracheophyta</taxon>
        <taxon>Lycopodiopsida</taxon>
        <taxon>Selaginellales</taxon>
        <taxon>Selaginellaceae</taxon>
        <taxon>Selaginella</taxon>
    </lineage>
</organism>
<protein>
    <submittedName>
        <fullName evidence="9">Uncharacterized protein CYP716P7</fullName>
    </submittedName>
</protein>
<dbReference type="InterPro" id="IPR001128">
    <property type="entry name" value="Cyt_P450"/>
</dbReference>
<dbReference type="EMBL" id="GL377622">
    <property type="protein sequence ID" value="EFJ15628.1"/>
    <property type="molecule type" value="Genomic_DNA"/>
</dbReference>
<evidence type="ECO:0000256" key="7">
    <source>
        <dbReference type="PIRSR" id="PIRSR602401-1"/>
    </source>
</evidence>
<dbReference type="PRINTS" id="PR00385">
    <property type="entry name" value="P450"/>
</dbReference>
<dbReference type="PANTHER" id="PTHR24286:SF384">
    <property type="entry name" value="P450, PUTATIVE (EUROFUNG)-RELATED"/>
    <property type="match status" value="1"/>
</dbReference>
<dbReference type="InterPro" id="IPR002401">
    <property type="entry name" value="Cyt_P450_E_grp-I"/>
</dbReference>
<evidence type="ECO:0000313" key="9">
    <source>
        <dbReference type="EMBL" id="EFJ15628.1"/>
    </source>
</evidence>
<dbReference type="OrthoDB" id="1372046at2759"/>
<name>D8SJ87_SELML</name>
<dbReference type="CDD" id="cd11043">
    <property type="entry name" value="CYP90-like"/>
    <property type="match status" value="1"/>
</dbReference>
<dbReference type="PROSITE" id="PS00086">
    <property type="entry name" value="CYTOCHROME_P450"/>
    <property type="match status" value="1"/>
</dbReference>
<dbReference type="GO" id="GO:0004497">
    <property type="term" value="F:monooxygenase activity"/>
    <property type="evidence" value="ECO:0000318"/>
    <property type="project" value="GO_Central"/>
</dbReference>
<feature type="binding site" description="axial binding residue" evidence="7">
    <location>
        <position position="386"/>
    </location>
    <ligand>
        <name>heme</name>
        <dbReference type="ChEBI" id="CHEBI:30413"/>
    </ligand>
    <ligandPart>
        <name>Fe</name>
        <dbReference type="ChEBI" id="CHEBI:18248"/>
    </ligandPart>
</feature>
<gene>
    <name evidence="9" type="primary">CYP716P7</name>
    <name evidence="9" type="ORF">SELMODRAFT_234244</name>
</gene>
<evidence type="ECO:0000256" key="4">
    <source>
        <dbReference type="ARBA" id="ARBA00023002"/>
    </source>
</evidence>
<accession>D8SJ87</accession>
<dbReference type="PRINTS" id="PR00463">
    <property type="entry name" value="EP450I"/>
</dbReference>
<evidence type="ECO:0000256" key="5">
    <source>
        <dbReference type="ARBA" id="ARBA00023004"/>
    </source>
</evidence>
<dbReference type="GeneID" id="9654622"/>
<dbReference type="Pfam" id="PF00067">
    <property type="entry name" value="p450"/>
    <property type="match status" value="1"/>
</dbReference>
<evidence type="ECO:0000256" key="3">
    <source>
        <dbReference type="ARBA" id="ARBA00022723"/>
    </source>
</evidence>
<dbReference type="FunCoup" id="D8SJ87">
    <property type="interactions" value="173"/>
</dbReference>
<keyword evidence="3 7" id="KW-0479">Metal-binding</keyword>
<sequence length="441" mass="50677">MGLPLVGETLHILYAMKTSTLWEFYGAREKKYGPIYKTHIFGRPTIVVSPPLGFKLLFSNHGKLVESSWPQPMKTLLGDKCLFFMEGQKAKSFRHILLAFLGPDAIRRYVERASVIIQEHIDKFWMAGSEVKAYPLVKKALFSLVFSLFLSISDEEEERELLAPFQGFLQGLLELPIDLPGTMFRRAKVGRAKIFKKLDEYIAKRKIELETGKAWPQQDFLSVLLTTKGEDGEPMTKEEIKQNILMLVMSAHDTTVSSLVSSMKYIGENPWCYDRLREEHVSIALAKSQKEPLTHSDLQKMDYTWKIVQEAMRLAPPAAGNLRRATTEFTMDGFTVPKDWQLNWTVFRSHKKKEFFEEPEMFNPDRFDRPLLPNTYVPFGGGPRICPGYELAKMQDRIFLHYLVTRFKWTLLDPNEAIHMTPLALPVNGLGIKLVSNPVKI</sequence>
<evidence type="ECO:0000256" key="6">
    <source>
        <dbReference type="ARBA" id="ARBA00023033"/>
    </source>
</evidence>
<evidence type="ECO:0000256" key="2">
    <source>
        <dbReference type="ARBA" id="ARBA00022617"/>
    </source>
</evidence>
<dbReference type="InParanoid" id="D8SJ87"/>
<keyword evidence="10" id="KW-1185">Reference proteome</keyword>
<evidence type="ECO:0000256" key="8">
    <source>
        <dbReference type="RuleBase" id="RU000461"/>
    </source>
</evidence>
<dbReference type="GO" id="GO:0020037">
    <property type="term" value="F:heme binding"/>
    <property type="evidence" value="ECO:0007669"/>
    <property type="project" value="InterPro"/>
</dbReference>
<dbReference type="HOGENOM" id="CLU_001570_15_5_1"/>
<dbReference type="Gene3D" id="1.10.630.10">
    <property type="entry name" value="Cytochrome P450"/>
    <property type="match status" value="1"/>
</dbReference>
<dbReference type="SUPFAM" id="SSF48264">
    <property type="entry name" value="Cytochrome P450"/>
    <property type="match status" value="1"/>
</dbReference>
<keyword evidence="6 8" id="KW-0503">Monooxygenase</keyword>
<dbReference type="InterPro" id="IPR036396">
    <property type="entry name" value="Cyt_P450_sf"/>
</dbReference>
<evidence type="ECO:0000313" key="10">
    <source>
        <dbReference type="Proteomes" id="UP000001514"/>
    </source>
</evidence>
<comment type="similarity">
    <text evidence="1 8">Belongs to the cytochrome P450 family.</text>
</comment>
<dbReference type="GO" id="GO:0016705">
    <property type="term" value="F:oxidoreductase activity, acting on paired donors, with incorporation or reduction of molecular oxygen"/>
    <property type="evidence" value="ECO:0007669"/>
    <property type="project" value="InterPro"/>
</dbReference>
<dbReference type="GO" id="GO:0005506">
    <property type="term" value="F:iron ion binding"/>
    <property type="evidence" value="ECO:0007669"/>
    <property type="project" value="InterPro"/>
</dbReference>
<dbReference type="KEGG" id="smo:SELMODRAFT_234244"/>
<dbReference type="PANTHER" id="PTHR24286">
    <property type="entry name" value="CYTOCHROME P450 26"/>
    <property type="match status" value="1"/>
</dbReference>
<reference evidence="9 10" key="1">
    <citation type="journal article" date="2011" name="Science">
        <title>The Selaginella genome identifies genetic changes associated with the evolution of vascular plants.</title>
        <authorList>
            <person name="Banks J.A."/>
            <person name="Nishiyama T."/>
            <person name="Hasebe M."/>
            <person name="Bowman J.L."/>
            <person name="Gribskov M."/>
            <person name="dePamphilis C."/>
            <person name="Albert V.A."/>
            <person name="Aono N."/>
            <person name="Aoyama T."/>
            <person name="Ambrose B.A."/>
            <person name="Ashton N.W."/>
            <person name="Axtell M.J."/>
            <person name="Barker E."/>
            <person name="Barker M.S."/>
            <person name="Bennetzen J.L."/>
            <person name="Bonawitz N.D."/>
            <person name="Chapple C."/>
            <person name="Cheng C."/>
            <person name="Correa L.G."/>
            <person name="Dacre M."/>
            <person name="DeBarry J."/>
            <person name="Dreyer I."/>
            <person name="Elias M."/>
            <person name="Engstrom E.M."/>
            <person name="Estelle M."/>
            <person name="Feng L."/>
            <person name="Finet C."/>
            <person name="Floyd S.K."/>
            <person name="Frommer W.B."/>
            <person name="Fujita T."/>
            <person name="Gramzow L."/>
            <person name="Gutensohn M."/>
            <person name="Harholt J."/>
            <person name="Hattori M."/>
            <person name="Heyl A."/>
            <person name="Hirai T."/>
            <person name="Hiwatashi Y."/>
            <person name="Ishikawa M."/>
            <person name="Iwata M."/>
            <person name="Karol K.G."/>
            <person name="Koehler B."/>
            <person name="Kolukisaoglu U."/>
            <person name="Kubo M."/>
            <person name="Kurata T."/>
            <person name="Lalonde S."/>
            <person name="Li K."/>
            <person name="Li Y."/>
            <person name="Litt A."/>
            <person name="Lyons E."/>
            <person name="Manning G."/>
            <person name="Maruyama T."/>
            <person name="Michael T.P."/>
            <person name="Mikami K."/>
            <person name="Miyazaki S."/>
            <person name="Morinaga S."/>
            <person name="Murata T."/>
            <person name="Mueller-Roeber B."/>
            <person name="Nelson D.R."/>
            <person name="Obara M."/>
            <person name="Oguri Y."/>
            <person name="Olmstead R.G."/>
            <person name="Onodera N."/>
            <person name="Petersen B.L."/>
            <person name="Pils B."/>
            <person name="Prigge M."/>
            <person name="Rensing S.A."/>
            <person name="Riano-Pachon D.M."/>
            <person name="Roberts A.W."/>
            <person name="Sato Y."/>
            <person name="Scheller H.V."/>
            <person name="Schulz B."/>
            <person name="Schulz C."/>
            <person name="Shakirov E.V."/>
            <person name="Shibagaki N."/>
            <person name="Shinohara N."/>
            <person name="Shippen D.E."/>
            <person name="Soerensen I."/>
            <person name="Sotooka R."/>
            <person name="Sugimoto N."/>
            <person name="Sugita M."/>
            <person name="Sumikawa N."/>
            <person name="Tanurdzic M."/>
            <person name="Theissen G."/>
            <person name="Ulvskov P."/>
            <person name="Wakazuki S."/>
            <person name="Weng J.K."/>
            <person name="Willats W.W."/>
            <person name="Wipf D."/>
            <person name="Wolf P.G."/>
            <person name="Yang L."/>
            <person name="Zimmer A.D."/>
            <person name="Zhu Q."/>
            <person name="Mitros T."/>
            <person name="Hellsten U."/>
            <person name="Loque D."/>
            <person name="Otillar R."/>
            <person name="Salamov A."/>
            <person name="Schmutz J."/>
            <person name="Shapiro H."/>
            <person name="Lindquist E."/>
            <person name="Lucas S."/>
            <person name="Rokhsar D."/>
            <person name="Grigoriev I.V."/>
        </authorList>
    </citation>
    <scope>NUCLEOTIDE SEQUENCE [LARGE SCALE GENOMIC DNA]</scope>
</reference>
<keyword evidence="4 8" id="KW-0560">Oxidoreductase</keyword>
<dbReference type="OMA" id="TYWKGKE"/>
<comment type="cofactor">
    <cofactor evidence="7">
        <name>heme</name>
        <dbReference type="ChEBI" id="CHEBI:30413"/>
    </cofactor>
</comment>
<proteinExistence type="inferred from homology"/>